<keyword evidence="8" id="KW-1185">Reference proteome</keyword>
<evidence type="ECO:0000256" key="2">
    <source>
        <dbReference type="ARBA" id="ARBA00022729"/>
    </source>
</evidence>
<dbReference type="InterPro" id="IPR033453">
    <property type="entry name" value="Glyco_hydro_30_TIM-barrel"/>
</dbReference>
<dbReference type="InterPro" id="IPR013780">
    <property type="entry name" value="Glyco_hydro_b"/>
</dbReference>
<keyword evidence="3 4" id="KW-0378">Hydrolase</keyword>
<dbReference type="Gene3D" id="3.20.20.80">
    <property type="entry name" value="Glycosidases"/>
    <property type="match status" value="1"/>
</dbReference>
<feature type="domain" description="Glycosyl hydrolase family 30 beta sandwich" evidence="6">
    <location>
        <begin position="422"/>
        <end position="480"/>
    </location>
</feature>
<accession>D3Q9V8</accession>
<evidence type="ECO:0000256" key="3">
    <source>
        <dbReference type="ARBA" id="ARBA00022801"/>
    </source>
</evidence>
<reference evidence="7 8" key="1">
    <citation type="journal article" date="2009" name="Stand. Genomic Sci.">
        <title>Complete genome sequence of Stackebrandtia nassauensis type strain (LLR-40K-21).</title>
        <authorList>
            <person name="Munk C."/>
            <person name="Lapidus A."/>
            <person name="Copeland A."/>
            <person name="Jando M."/>
            <person name="Mayilraj S."/>
            <person name="Glavina Del Rio T."/>
            <person name="Nolan M."/>
            <person name="Chen F."/>
            <person name="Lucas S."/>
            <person name="Tice H."/>
            <person name="Cheng J.F."/>
            <person name="Han C."/>
            <person name="Detter J.C."/>
            <person name="Bruce D."/>
            <person name="Goodwin L."/>
            <person name="Chain P."/>
            <person name="Pitluck S."/>
            <person name="Goker M."/>
            <person name="Ovchinikova G."/>
            <person name="Pati A."/>
            <person name="Ivanova N."/>
            <person name="Mavromatis K."/>
            <person name="Chen A."/>
            <person name="Palaniappan K."/>
            <person name="Land M."/>
            <person name="Hauser L."/>
            <person name="Chang Y.J."/>
            <person name="Jeffries C.D."/>
            <person name="Bristow J."/>
            <person name="Eisen J.A."/>
            <person name="Markowitz V."/>
            <person name="Hugenholtz P."/>
            <person name="Kyrpides N.C."/>
            <person name="Klenk H.P."/>
        </authorList>
    </citation>
    <scope>NUCLEOTIDE SEQUENCE [LARGE SCALE GENOMIC DNA]</scope>
    <source>
        <strain evidence="8">DSM 44728 / CIP 108903 / NRRL B-16338 / NBRC 102104 / LLR-40K-21</strain>
    </source>
</reference>
<organism evidence="7 8">
    <name type="scientific">Stackebrandtia nassauensis (strain DSM 44728 / CIP 108903 / NRRL B-16338 / NBRC 102104 / LLR-40K-21)</name>
    <dbReference type="NCBI Taxonomy" id="446470"/>
    <lineage>
        <taxon>Bacteria</taxon>
        <taxon>Bacillati</taxon>
        <taxon>Actinomycetota</taxon>
        <taxon>Actinomycetes</taxon>
        <taxon>Glycomycetales</taxon>
        <taxon>Glycomycetaceae</taxon>
        <taxon>Stackebrandtia</taxon>
    </lineage>
</organism>
<dbReference type="PANTHER" id="PTHR11069">
    <property type="entry name" value="GLUCOSYLCERAMIDASE"/>
    <property type="match status" value="1"/>
</dbReference>
<dbReference type="STRING" id="446470.Snas_5017"/>
<gene>
    <name evidence="7" type="ordered locus">Snas_5017</name>
</gene>
<dbReference type="InterPro" id="IPR033452">
    <property type="entry name" value="GH30_C"/>
</dbReference>
<sequence>MPRFELRRAQVLTAVSVLGLVMLVVPGSAPVSGPRVDVWLTTTSDADGRVVDKGLEPQPSTRFGESDPAAGQLIEVDQGTTYQEFEGGGASFTDTAAWLMRGSGALDEADRDKVMEKLFDRREGIGLGFLRNPMGASDLARYAYSYDRTCCDLSDFSMDKDADVMALTKQAASINPGITVKAVPWSSPAWMKDNNDIEHRGWLRHEYYDEYAQYFVKYIQAYAKAGVDIDYVSPQNEPGCCYGTDYPSMNWNADALRAFTKDHLWPAFRKAGIDTKTLVFDWNWKNFPEMGAEQLADAELVDDPLFGGIAWHGYAGDPSTQSEVHKQYPGVKSFNTENSGGGWVDDQQREDMLNLIDYTRNWGRSWVKWSLAMDQNNGPTSGGCGTCTGLITVHNGGKRHGQVDYTVEYYTMGHLTKFVEPGAVRVASTDGAVRNVAWRNPDGSTALIAYNDTDKPRTIRIKADGHYASYRLPARASATFTWGG</sequence>
<evidence type="ECO:0000256" key="1">
    <source>
        <dbReference type="ARBA" id="ARBA00005382"/>
    </source>
</evidence>
<proteinExistence type="inferred from homology"/>
<dbReference type="EMBL" id="CP001778">
    <property type="protein sequence ID" value="ADD44654.1"/>
    <property type="molecule type" value="Genomic_DNA"/>
</dbReference>
<evidence type="ECO:0000256" key="4">
    <source>
        <dbReference type="RuleBase" id="RU361188"/>
    </source>
</evidence>
<protein>
    <submittedName>
        <fullName evidence="7">Glycoside hydrolase family 30</fullName>
    </submittedName>
</protein>
<dbReference type="SUPFAM" id="SSF51445">
    <property type="entry name" value="(Trans)glycosidases"/>
    <property type="match status" value="1"/>
</dbReference>
<dbReference type="PANTHER" id="PTHR11069:SF23">
    <property type="entry name" value="LYSOSOMAL ACID GLUCOSYLCERAMIDASE"/>
    <property type="match status" value="1"/>
</dbReference>
<dbReference type="CAZy" id="GH30">
    <property type="family name" value="Glycoside Hydrolase Family 30"/>
</dbReference>
<dbReference type="KEGG" id="sna:Snas_5017"/>
<name>D3Q9V8_STANL</name>
<dbReference type="Pfam" id="PF02055">
    <property type="entry name" value="Glyco_hydro_30"/>
    <property type="match status" value="1"/>
</dbReference>
<evidence type="ECO:0000259" key="5">
    <source>
        <dbReference type="Pfam" id="PF02055"/>
    </source>
</evidence>
<keyword evidence="4" id="KW-0326">Glycosidase</keyword>
<dbReference type="Gene3D" id="2.60.40.1180">
    <property type="entry name" value="Golgi alpha-mannosidase II"/>
    <property type="match status" value="1"/>
</dbReference>
<dbReference type="Proteomes" id="UP000000844">
    <property type="component" value="Chromosome"/>
</dbReference>
<comment type="similarity">
    <text evidence="1 4">Belongs to the glycosyl hydrolase 30 family.</text>
</comment>
<evidence type="ECO:0000313" key="7">
    <source>
        <dbReference type="EMBL" id="ADD44654.1"/>
    </source>
</evidence>
<dbReference type="AlphaFoldDB" id="D3Q9V8"/>
<dbReference type="RefSeq" id="WP_013020225.1">
    <property type="nucleotide sequence ID" value="NC_013947.1"/>
</dbReference>
<keyword evidence="2" id="KW-0732">Signal</keyword>
<dbReference type="GO" id="GO:0016020">
    <property type="term" value="C:membrane"/>
    <property type="evidence" value="ECO:0007669"/>
    <property type="project" value="GOC"/>
</dbReference>
<dbReference type="Pfam" id="PF17189">
    <property type="entry name" value="Glyco_hydro_30C"/>
    <property type="match status" value="1"/>
</dbReference>
<dbReference type="eggNOG" id="COG5520">
    <property type="taxonomic scope" value="Bacteria"/>
</dbReference>
<evidence type="ECO:0000313" key="8">
    <source>
        <dbReference type="Proteomes" id="UP000000844"/>
    </source>
</evidence>
<evidence type="ECO:0000259" key="6">
    <source>
        <dbReference type="Pfam" id="PF17189"/>
    </source>
</evidence>
<dbReference type="HOGENOM" id="CLU_014379_3_1_11"/>
<dbReference type="InterPro" id="IPR017853">
    <property type="entry name" value="GH"/>
</dbReference>
<dbReference type="InterPro" id="IPR001139">
    <property type="entry name" value="Glyco_hydro_30"/>
</dbReference>
<dbReference type="GO" id="GO:0004348">
    <property type="term" value="F:glucosylceramidase activity"/>
    <property type="evidence" value="ECO:0007669"/>
    <property type="project" value="InterPro"/>
</dbReference>
<dbReference type="PRINTS" id="PR00843">
    <property type="entry name" value="GLHYDRLASE30"/>
</dbReference>
<dbReference type="OrthoDB" id="9806701at2"/>
<feature type="domain" description="Glycosyl hydrolase family 30 TIM-barrel" evidence="5">
    <location>
        <begin position="87"/>
        <end position="382"/>
    </location>
</feature>
<dbReference type="GO" id="GO:0006680">
    <property type="term" value="P:glucosylceramide catabolic process"/>
    <property type="evidence" value="ECO:0007669"/>
    <property type="project" value="TreeGrafter"/>
</dbReference>